<dbReference type="STRING" id="1249627.D779_0395"/>
<feature type="compositionally biased region" description="Low complexity" evidence="1">
    <location>
        <begin position="1"/>
        <end position="11"/>
    </location>
</feature>
<sequence>MTRPPGRVPQRPRSPRPARSGRRRSDSLKESDRAPEEPSPDSPRS</sequence>
<dbReference type="Proteomes" id="UP000019460">
    <property type="component" value="Unassembled WGS sequence"/>
</dbReference>
<feature type="compositionally biased region" description="Basic and acidic residues" evidence="1">
    <location>
        <begin position="23"/>
        <end position="36"/>
    </location>
</feature>
<organism evidence="2 3">
    <name type="scientific">Imhoffiella purpurea</name>
    <dbReference type="NCBI Taxonomy" id="1249627"/>
    <lineage>
        <taxon>Bacteria</taxon>
        <taxon>Pseudomonadati</taxon>
        <taxon>Pseudomonadota</taxon>
        <taxon>Gammaproteobacteria</taxon>
        <taxon>Chromatiales</taxon>
        <taxon>Chromatiaceae</taxon>
        <taxon>Imhoffiella</taxon>
    </lineage>
</organism>
<feature type="region of interest" description="Disordered" evidence="1">
    <location>
        <begin position="1"/>
        <end position="45"/>
    </location>
</feature>
<protein>
    <submittedName>
        <fullName evidence="2">Uncharacterized protein</fullName>
    </submittedName>
</protein>
<feature type="compositionally biased region" description="Basic residues" evidence="1">
    <location>
        <begin position="13"/>
        <end position="22"/>
    </location>
</feature>
<evidence type="ECO:0000313" key="2">
    <source>
        <dbReference type="EMBL" id="EXJ16253.1"/>
    </source>
</evidence>
<proteinExistence type="predicted"/>
<evidence type="ECO:0000313" key="3">
    <source>
        <dbReference type="Proteomes" id="UP000019460"/>
    </source>
</evidence>
<name>W9V9H7_9GAMM</name>
<dbReference type="EMBL" id="AONC01000013">
    <property type="protein sequence ID" value="EXJ16253.1"/>
    <property type="molecule type" value="Genomic_DNA"/>
</dbReference>
<comment type="caution">
    <text evidence="2">The sequence shown here is derived from an EMBL/GenBank/DDBJ whole genome shotgun (WGS) entry which is preliminary data.</text>
</comment>
<gene>
    <name evidence="2" type="ORF">D779_0395</name>
</gene>
<dbReference type="AlphaFoldDB" id="W9V9H7"/>
<accession>W9V9H7</accession>
<reference evidence="2 3" key="1">
    <citation type="submission" date="2012-11" db="EMBL/GenBank/DDBJ databases">
        <title>Genome assembly of Thiorhodococcus sp. AK35.</title>
        <authorList>
            <person name="Nupur N."/>
            <person name="Khatri I."/>
            <person name="Subramanian S."/>
            <person name="Pinnaka A."/>
        </authorList>
    </citation>
    <scope>NUCLEOTIDE SEQUENCE [LARGE SCALE GENOMIC DNA]</scope>
    <source>
        <strain evidence="2 3">AK35</strain>
    </source>
</reference>
<keyword evidence="3" id="KW-1185">Reference proteome</keyword>
<evidence type="ECO:0000256" key="1">
    <source>
        <dbReference type="SAM" id="MobiDB-lite"/>
    </source>
</evidence>